<proteinExistence type="predicted"/>
<keyword evidence="1" id="KW-0812">Transmembrane</keyword>
<name>A0A1I7WAB5_HETBA</name>
<feature type="transmembrane region" description="Helical" evidence="1">
    <location>
        <begin position="20"/>
        <end position="42"/>
    </location>
</feature>
<feature type="transmembrane region" description="Helical" evidence="1">
    <location>
        <begin position="48"/>
        <end position="69"/>
    </location>
</feature>
<dbReference type="Proteomes" id="UP000095283">
    <property type="component" value="Unplaced"/>
</dbReference>
<evidence type="ECO:0000313" key="3">
    <source>
        <dbReference type="WBParaSite" id="Hba_01604"/>
    </source>
</evidence>
<evidence type="ECO:0000256" key="1">
    <source>
        <dbReference type="SAM" id="Phobius"/>
    </source>
</evidence>
<keyword evidence="2" id="KW-1185">Reference proteome</keyword>
<reference evidence="3" key="1">
    <citation type="submission" date="2016-11" db="UniProtKB">
        <authorList>
            <consortium name="WormBaseParasite"/>
        </authorList>
    </citation>
    <scope>IDENTIFICATION</scope>
</reference>
<keyword evidence="1" id="KW-1133">Transmembrane helix</keyword>
<keyword evidence="1" id="KW-0472">Membrane</keyword>
<organism evidence="2 3">
    <name type="scientific">Heterorhabditis bacteriophora</name>
    <name type="common">Entomopathogenic nematode worm</name>
    <dbReference type="NCBI Taxonomy" id="37862"/>
    <lineage>
        <taxon>Eukaryota</taxon>
        <taxon>Metazoa</taxon>
        <taxon>Ecdysozoa</taxon>
        <taxon>Nematoda</taxon>
        <taxon>Chromadorea</taxon>
        <taxon>Rhabditida</taxon>
        <taxon>Rhabditina</taxon>
        <taxon>Rhabditomorpha</taxon>
        <taxon>Strongyloidea</taxon>
        <taxon>Heterorhabditidae</taxon>
        <taxon>Heterorhabditis</taxon>
    </lineage>
</organism>
<evidence type="ECO:0000313" key="2">
    <source>
        <dbReference type="Proteomes" id="UP000095283"/>
    </source>
</evidence>
<dbReference type="WBParaSite" id="Hba_01604">
    <property type="protein sequence ID" value="Hba_01604"/>
    <property type="gene ID" value="Hba_01604"/>
</dbReference>
<protein>
    <submittedName>
        <fullName evidence="3">Uncharacterized protein</fullName>
    </submittedName>
</protein>
<accession>A0A1I7WAB5</accession>
<dbReference type="AlphaFoldDB" id="A0A1I7WAB5"/>
<sequence>MTAALHNYVEKFYIIIRLIIRWNFPVNEVLQYLCLIIMNLILEETFSYIKFFLFSIFDLVPLRLGLLLLMFMKFFYNGEIYLRNSLIRRFLRCTYCLILIIFHISFFPSGKFVLLTLIFMQYKNFIVLSVTFYPIV</sequence>